<evidence type="ECO:0000256" key="2">
    <source>
        <dbReference type="SAM" id="Phobius"/>
    </source>
</evidence>
<evidence type="ECO:0000313" key="4">
    <source>
        <dbReference type="Proteomes" id="UP000316213"/>
    </source>
</evidence>
<dbReference type="RefSeq" id="WP_146579009.1">
    <property type="nucleotide sequence ID" value="NZ_SJPM01000007.1"/>
</dbReference>
<comment type="caution">
    <text evidence="3">The sequence shown here is derived from an EMBL/GenBank/DDBJ whole genome shotgun (WGS) entry which is preliminary data.</text>
</comment>
<dbReference type="AlphaFoldDB" id="A0A5C6A6P8"/>
<keyword evidence="4" id="KW-1185">Reference proteome</keyword>
<dbReference type="EMBL" id="SJPM01000007">
    <property type="protein sequence ID" value="TWT95070.1"/>
    <property type="molecule type" value="Genomic_DNA"/>
</dbReference>
<gene>
    <name evidence="3" type="ORF">Pla100_36510</name>
</gene>
<evidence type="ECO:0008006" key="5">
    <source>
        <dbReference type="Google" id="ProtNLM"/>
    </source>
</evidence>
<accession>A0A5C6A6P8</accession>
<feature type="compositionally biased region" description="Acidic residues" evidence="1">
    <location>
        <begin position="1"/>
        <end position="12"/>
    </location>
</feature>
<evidence type="ECO:0000313" key="3">
    <source>
        <dbReference type="EMBL" id="TWT95070.1"/>
    </source>
</evidence>
<keyword evidence="2" id="KW-1133">Transmembrane helix</keyword>
<reference evidence="3 4" key="1">
    <citation type="submission" date="2019-02" db="EMBL/GenBank/DDBJ databases">
        <title>Deep-cultivation of Planctomycetes and their phenomic and genomic characterization uncovers novel biology.</title>
        <authorList>
            <person name="Wiegand S."/>
            <person name="Jogler M."/>
            <person name="Boedeker C."/>
            <person name="Pinto D."/>
            <person name="Vollmers J."/>
            <person name="Rivas-Marin E."/>
            <person name="Kohn T."/>
            <person name="Peeters S.H."/>
            <person name="Heuer A."/>
            <person name="Rast P."/>
            <person name="Oberbeckmann S."/>
            <person name="Bunk B."/>
            <person name="Jeske O."/>
            <person name="Meyerdierks A."/>
            <person name="Storesund J.E."/>
            <person name="Kallscheuer N."/>
            <person name="Luecker S."/>
            <person name="Lage O.M."/>
            <person name="Pohl T."/>
            <person name="Merkel B.J."/>
            <person name="Hornburger P."/>
            <person name="Mueller R.-W."/>
            <person name="Bruemmer F."/>
            <person name="Labrenz M."/>
            <person name="Spormann A.M."/>
            <person name="Op Den Camp H."/>
            <person name="Overmann J."/>
            <person name="Amann R."/>
            <person name="Jetten M.S.M."/>
            <person name="Mascher T."/>
            <person name="Medema M.H."/>
            <person name="Devos D.P."/>
            <person name="Kaster A.-K."/>
            <person name="Ovreas L."/>
            <person name="Rohde M."/>
            <person name="Galperin M.Y."/>
            <person name="Jogler C."/>
        </authorList>
    </citation>
    <scope>NUCLEOTIDE SEQUENCE [LARGE SCALE GENOMIC DNA]</scope>
    <source>
        <strain evidence="3 4">Pla100</strain>
    </source>
</reference>
<feature type="transmembrane region" description="Helical" evidence="2">
    <location>
        <begin position="50"/>
        <end position="68"/>
    </location>
</feature>
<organism evidence="3 4">
    <name type="scientific">Neorhodopirellula pilleata</name>
    <dbReference type="NCBI Taxonomy" id="2714738"/>
    <lineage>
        <taxon>Bacteria</taxon>
        <taxon>Pseudomonadati</taxon>
        <taxon>Planctomycetota</taxon>
        <taxon>Planctomycetia</taxon>
        <taxon>Pirellulales</taxon>
        <taxon>Pirellulaceae</taxon>
        <taxon>Neorhodopirellula</taxon>
    </lineage>
</organism>
<dbReference type="Gene3D" id="3.80.10.10">
    <property type="entry name" value="Ribonuclease Inhibitor"/>
    <property type="match status" value="1"/>
</dbReference>
<dbReference type="InterPro" id="IPR032675">
    <property type="entry name" value="LRR_dom_sf"/>
</dbReference>
<dbReference type="OrthoDB" id="232968at2"/>
<feature type="region of interest" description="Disordered" evidence="1">
    <location>
        <begin position="1"/>
        <end position="33"/>
    </location>
</feature>
<name>A0A5C6A6P8_9BACT</name>
<keyword evidence="2" id="KW-0472">Membrane</keyword>
<proteinExistence type="predicted"/>
<feature type="region of interest" description="Disordered" evidence="1">
    <location>
        <begin position="128"/>
        <end position="147"/>
    </location>
</feature>
<sequence>MTDTPSDADPDDSAPHSEVDVSSDDMGDSPDAPVRRSLAVRLKSIGKAKWFVLAGLIFLLGFAAWRWTSPSPLVAPKPLALSASVRFGQEIQDILGGKQTRLYVADYVVDDAMLSSLPIETLRKAKQEALAAKDDPPPANDQDQDQAKDPIYDEAGKRINFDPPAWQDYPKVDTVLIDQGIVTGEGLARIAELPDLEHVRLRLSPITDENLKPLLQCRELWLINLPHSELTNEGIRSLAEIPKLKQLRLGSKNLTNDCCRAIAELTKLRGLHLIGVPVTDDGVKVLAELPHLESLYLDDSAVTDAGWEWVFRNHPELHIHINQKHHDRDPQSHQH</sequence>
<protein>
    <recommendedName>
        <fullName evidence="5">Leucine Rich repeats (2 copies)</fullName>
    </recommendedName>
</protein>
<keyword evidence="2" id="KW-0812">Transmembrane</keyword>
<dbReference type="Proteomes" id="UP000316213">
    <property type="component" value="Unassembled WGS sequence"/>
</dbReference>
<dbReference type="SUPFAM" id="SSF52047">
    <property type="entry name" value="RNI-like"/>
    <property type="match status" value="1"/>
</dbReference>
<evidence type="ECO:0000256" key="1">
    <source>
        <dbReference type="SAM" id="MobiDB-lite"/>
    </source>
</evidence>